<evidence type="ECO:0000256" key="1">
    <source>
        <dbReference type="ARBA" id="ARBA00004533"/>
    </source>
</evidence>
<comment type="similarity">
    <text evidence="2">Belongs to the GSP K family.</text>
</comment>
<dbReference type="PANTHER" id="PTHR38831">
    <property type="entry name" value="TYPE II SECRETION SYSTEM PROTEIN K"/>
    <property type="match status" value="1"/>
</dbReference>
<dbReference type="Proteomes" id="UP000315825">
    <property type="component" value="Unassembled WGS sequence"/>
</dbReference>
<keyword evidence="7" id="KW-0653">Protein transport</keyword>
<dbReference type="EMBL" id="SHBE01000002">
    <property type="protein sequence ID" value="RZO26950.1"/>
    <property type="molecule type" value="Genomic_DNA"/>
</dbReference>
<evidence type="ECO:0000256" key="10">
    <source>
        <dbReference type="SAM" id="Phobius"/>
    </source>
</evidence>
<dbReference type="GO" id="GO:0009306">
    <property type="term" value="P:protein secretion"/>
    <property type="evidence" value="ECO:0007669"/>
    <property type="project" value="InterPro"/>
</dbReference>
<evidence type="ECO:0000256" key="8">
    <source>
        <dbReference type="ARBA" id="ARBA00022989"/>
    </source>
</evidence>
<dbReference type="InterPro" id="IPR005628">
    <property type="entry name" value="GspK"/>
</dbReference>
<keyword evidence="6 10" id="KW-0812">Transmembrane</keyword>
<keyword evidence="5" id="KW-0997">Cell inner membrane</keyword>
<dbReference type="InterPro" id="IPR038072">
    <property type="entry name" value="GspK_central_sf"/>
</dbReference>
<reference evidence="12 13" key="1">
    <citation type="submission" date="2019-02" db="EMBL/GenBank/DDBJ databases">
        <title>Prokaryotic population dynamics and viral predation in marine succession experiment using metagenomics: the confinement effect.</title>
        <authorList>
            <person name="Haro-Moreno J.M."/>
            <person name="Rodriguez-Valera F."/>
            <person name="Lopez-Perez M."/>
        </authorList>
    </citation>
    <scope>NUCLEOTIDE SEQUENCE [LARGE SCALE GENOMIC DNA]</scope>
    <source>
        <strain evidence="12">MED-G159</strain>
    </source>
</reference>
<evidence type="ECO:0000256" key="2">
    <source>
        <dbReference type="ARBA" id="ARBA00007246"/>
    </source>
</evidence>
<dbReference type="Gene3D" id="1.10.40.60">
    <property type="entry name" value="EpsJ-like"/>
    <property type="match status" value="2"/>
</dbReference>
<dbReference type="PANTHER" id="PTHR38831:SF1">
    <property type="entry name" value="TYPE II SECRETION SYSTEM PROTEIN K-RELATED"/>
    <property type="match status" value="1"/>
</dbReference>
<evidence type="ECO:0000256" key="3">
    <source>
        <dbReference type="ARBA" id="ARBA00022448"/>
    </source>
</evidence>
<evidence type="ECO:0000256" key="9">
    <source>
        <dbReference type="ARBA" id="ARBA00023136"/>
    </source>
</evidence>
<evidence type="ECO:0000256" key="7">
    <source>
        <dbReference type="ARBA" id="ARBA00022927"/>
    </source>
</evidence>
<dbReference type="Gene3D" id="3.30.1300.30">
    <property type="entry name" value="GSPII I/J protein-like"/>
    <property type="match status" value="1"/>
</dbReference>
<keyword evidence="9 10" id="KW-0472">Membrane</keyword>
<evidence type="ECO:0000313" key="12">
    <source>
        <dbReference type="EMBL" id="RZO26950.1"/>
    </source>
</evidence>
<dbReference type="GO" id="GO:0005886">
    <property type="term" value="C:plasma membrane"/>
    <property type="evidence" value="ECO:0007669"/>
    <property type="project" value="UniProtKB-SubCell"/>
</dbReference>
<dbReference type="Pfam" id="PF21687">
    <property type="entry name" value="T2SSK_1st"/>
    <property type="match status" value="1"/>
</dbReference>
<proteinExistence type="inferred from homology"/>
<dbReference type="InterPro" id="IPR049031">
    <property type="entry name" value="T2SSK_SAM-like_1st"/>
</dbReference>
<dbReference type="SUPFAM" id="SSF158544">
    <property type="entry name" value="GspK insert domain-like"/>
    <property type="match status" value="2"/>
</dbReference>
<dbReference type="AlphaFoldDB" id="A0A520N0E0"/>
<name>A0A520N0E0_9GAMM</name>
<evidence type="ECO:0000256" key="4">
    <source>
        <dbReference type="ARBA" id="ARBA00022475"/>
    </source>
</evidence>
<keyword evidence="4" id="KW-1003">Cell membrane</keyword>
<evidence type="ECO:0000256" key="6">
    <source>
        <dbReference type="ARBA" id="ARBA00022692"/>
    </source>
</evidence>
<evidence type="ECO:0000259" key="11">
    <source>
        <dbReference type="Pfam" id="PF21687"/>
    </source>
</evidence>
<keyword evidence="8 10" id="KW-1133">Transmembrane helix</keyword>
<accession>A0A520N0E0</accession>
<comment type="subcellular location">
    <subcellularLocation>
        <location evidence="1">Cell inner membrane</location>
    </subcellularLocation>
</comment>
<gene>
    <name evidence="12" type="ORF">EVA92_02035</name>
</gene>
<comment type="caution">
    <text evidence="12">The sequence shown here is derived from an EMBL/GenBank/DDBJ whole genome shotgun (WGS) entry which is preliminary data.</text>
</comment>
<organism evidence="12 13">
    <name type="scientific">SAR86 cluster bacterium</name>
    <dbReference type="NCBI Taxonomy" id="2030880"/>
    <lineage>
        <taxon>Bacteria</taxon>
        <taxon>Pseudomonadati</taxon>
        <taxon>Pseudomonadota</taxon>
        <taxon>Gammaproteobacteria</taxon>
        <taxon>SAR86 cluster</taxon>
    </lineage>
</organism>
<evidence type="ECO:0000313" key="13">
    <source>
        <dbReference type="Proteomes" id="UP000315825"/>
    </source>
</evidence>
<keyword evidence="3" id="KW-0813">Transport</keyword>
<protein>
    <recommendedName>
        <fullName evidence="11">T2SS protein K first SAM-like domain-containing protein</fullName>
    </recommendedName>
</protein>
<evidence type="ECO:0000256" key="5">
    <source>
        <dbReference type="ARBA" id="ARBA00022519"/>
    </source>
</evidence>
<feature type="domain" description="T2SS protein K first SAM-like" evidence="11">
    <location>
        <begin position="97"/>
        <end position="205"/>
    </location>
</feature>
<sequence length="311" mass="36427">MKRGFVLISTLSIVAILSFLILIINKTVVQDSIKSYIFNESIHKRIQLINYEKFLIETLQNNSNQLRNLSLAEQQINFLMKEKYENLNVTFTDLNTCVNLNSSVKKFREILIRENKNNIVFQRLFQSLDIDESFANYFYDKLVDFIDSDSLPERLGAEDLFYIADEDSNFTSDSYLLSTTQLKDLKVLDIETYNLIKPLFCAIPENYNKFNINSLNESNYLAFSAMFPDITLNDFEQIILNKPITGYINLSHFFELTNMDEGKIIQENIIFKPEYIRISYLLKLEGYEFSMHSVINLKERSNNLISRSFVI</sequence>
<feature type="transmembrane region" description="Helical" evidence="10">
    <location>
        <begin position="6"/>
        <end position="24"/>
    </location>
</feature>